<reference evidence="2" key="2">
    <citation type="submission" date="2015-01" db="EMBL/GenBank/DDBJ databases">
        <title>Evolutionary Origins and Diversification of the Mycorrhizal Mutualists.</title>
        <authorList>
            <consortium name="DOE Joint Genome Institute"/>
            <consortium name="Mycorrhizal Genomics Consortium"/>
            <person name="Kohler A."/>
            <person name="Kuo A."/>
            <person name="Nagy L.G."/>
            <person name="Floudas D."/>
            <person name="Copeland A."/>
            <person name="Barry K.W."/>
            <person name="Cichocki N."/>
            <person name="Veneault-Fourrey C."/>
            <person name="LaButti K."/>
            <person name="Lindquist E.A."/>
            <person name="Lipzen A."/>
            <person name="Lundell T."/>
            <person name="Morin E."/>
            <person name="Murat C."/>
            <person name="Riley R."/>
            <person name="Ohm R."/>
            <person name="Sun H."/>
            <person name="Tunlid A."/>
            <person name="Henrissat B."/>
            <person name="Grigoriev I.V."/>
            <person name="Hibbett D.S."/>
            <person name="Martin F."/>
        </authorList>
    </citation>
    <scope>NUCLEOTIDE SEQUENCE [LARGE SCALE GENOMIC DNA]</scope>
    <source>
        <strain evidence="2">Ve08.2h10</strain>
    </source>
</reference>
<dbReference type="Proteomes" id="UP000054538">
    <property type="component" value="Unassembled WGS sequence"/>
</dbReference>
<dbReference type="SUPFAM" id="SSF53300">
    <property type="entry name" value="vWA-like"/>
    <property type="match status" value="1"/>
</dbReference>
<organism evidence="1 2">
    <name type="scientific">Paxillus rubicundulus Ve08.2h10</name>
    <dbReference type="NCBI Taxonomy" id="930991"/>
    <lineage>
        <taxon>Eukaryota</taxon>
        <taxon>Fungi</taxon>
        <taxon>Dikarya</taxon>
        <taxon>Basidiomycota</taxon>
        <taxon>Agaricomycotina</taxon>
        <taxon>Agaricomycetes</taxon>
        <taxon>Agaricomycetidae</taxon>
        <taxon>Boletales</taxon>
        <taxon>Paxilineae</taxon>
        <taxon>Paxillaceae</taxon>
        <taxon>Paxillus</taxon>
    </lineage>
</organism>
<protein>
    <recommendedName>
        <fullName evidence="3">VWFA domain-containing protein</fullName>
    </recommendedName>
</protein>
<dbReference type="OrthoDB" id="2343366at2759"/>
<accession>A0A0D0D5C6</accession>
<sequence length="175" mass="18944">MATAGQSSLTRRDSYSIILHDQVTETICSNDLTKSPDELLELLLPKGPKGGNSFDRALKAAETMMTECWADERPPVIIFLSDGIAAFRDKNVQRLFHLAAQMGKALSLHAILFGPIATSGGLRRMIAVALDEQSKTPHLASTPSSFHEALDTVNLAQTFLGIAESLRKPRGALIS</sequence>
<dbReference type="Gene3D" id="3.40.50.410">
    <property type="entry name" value="von Willebrand factor, type A domain"/>
    <property type="match status" value="1"/>
</dbReference>
<dbReference type="InterPro" id="IPR036465">
    <property type="entry name" value="vWFA_dom_sf"/>
</dbReference>
<dbReference type="InParanoid" id="A0A0D0D5C6"/>
<evidence type="ECO:0000313" key="2">
    <source>
        <dbReference type="Proteomes" id="UP000054538"/>
    </source>
</evidence>
<dbReference type="STRING" id="930991.A0A0D0D5C6"/>
<dbReference type="EMBL" id="KN828235">
    <property type="protein sequence ID" value="KIK75264.1"/>
    <property type="molecule type" value="Genomic_DNA"/>
</dbReference>
<evidence type="ECO:0000313" key="1">
    <source>
        <dbReference type="EMBL" id="KIK75264.1"/>
    </source>
</evidence>
<proteinExistence type="predicted"/>
<dbReference type="HOGENOM" id="CLU_044503_1_0_1"/>
<gene>
    <name evidence="1" type="ORF">PAXRUDRAFT_835729</name>
</gene>
<reference evidence="1 2" key="1">
    <citation type="submission" date="2014-04" db="EMBL/GenBank/DDBJ databases">
        <authorList>
            <consortium name="DOE Joint Genome Institute"/>
            <person name="Kuo A."/>
            <person name="Kohler A."/>
            <person name="Jargeat P."/>
            <person name="Nagy L.G."/>
            <person name="Floudas D."/>
            <person name="Copeland A."/>
            <person name="Barry K.W."/>
            <person name="Cichocki N."/>
            <person name="Veneault-Fourrey C."/>
            <person name="LaButti K."/>
            <person name="Lindquist E.A."/>
            <person name="Lipzen A."/>
            <person name="Lundell T."/>
            <person name="Morin E."/>
            <person name="Murat C."/>
            <person name="Sun H."/>
            <person name="Tunlid A."/>
            <person name="Henrissat B."/>
            <person name="Grigoriev I.V."/>
            <person name="Hibbett D.S."/>
            <person name="Martin F."/>
            <person name="Nordberg H.P."/>
            <person name="Cantor M.N."/>
            <person name="Hua S.X."/>
        </authorList>
    </citation>
    <scope>NUCLEOTIDE SEQUENCE [LARGE SCALE GENOMIC DNA]</scope>
    <source>
        <strain evidence="1 2">Ve08.2h10</strain>
    </source>
</reference>
<name>A0A0D0D5C6_9AGAM</name>
<dbReference type="AlphaFoldDB" id="A0A0D0D5C6"/>
<evidence type="ECO:0008006" key="3">
    <source>
        <dbReference type="Google" id="ProtNLM"/>
    </source>
</evidence>
<keyword evidence="2" id="KW-1185">Reference proteome</keyword>